<gene>
    <name evidence="2" type="primary">PEX19</name>
    <name evidence="2" type="ORF">LTR77_004210</name>
</gene>
<feature type="compositionally biased region" description="Acidic residues" evidence="1">
    <location>
        <begin position="13"/>
        <end position="27"/>
    </location>
</feature>
<feature type="compositionally biased region" description="Basic and acidic residues" evidence="1">
    <location>
        <begin position="149"/>
        <end position="163"/>
    </location>
</feature>
<feature type="region of interest" description="Disordered" evidence="1">
    <location>
        <begin position="1"/>
        <end position="79"/>
    </location>
</feature>
<dbReference type="GO" id="GO:0005778">
    <property type="term" value="C:peroxisomal membrane"/>
    <property type="evidence" value="ECO:0007669"/>
    <property type="project" value="TreeGrafter"/>
</dbReference>
<keyword evidence="3" id="KW-1185">Reference proteome</keyword>
<keyword evidence="2" id="KW-0675">Receptor</keyword>
<dbReference type="GO" id="GO:0045046">
    <property type="term" value="P:protein import into peroxisome membrane"/>
    <property type="evidence" value="ECO:0007669"/>
    <property type="project" value="TreeGrafter"/>
</dbReference>
<dbReference type="Proteomes" id="UP001337655">
    <property type="component" value="Unassembled WGS sequence"/>
</dbReference>
<comment type="caution">
    <text evidence="2">The sequence shown here is derived from an EMBL/GenBank/DDBJ whole genome shotgun (WGS) entry which is preliminary data.</text>
</comment>
<feature type="compositionally biased region" description="Low complexity" evidence="1">
    <location>
        <begin position="167"/>
        <end position="179"/>
    </location>
</feature>
<proteinExistence type="predicted"/>
<dbReference type="InterPro" id="IPR038322">
    <property type="entry name" value="Pex19_C_sf"/>
</dbReference>
<feature type="compositionally biased region" description="Pro residues" evidence="1">
    <location>
        <begin position="37"/>
        <end position="52"/>
    </location>
</feature>
<organism evidence="2 3">
    <name type="scientific">Saxophila tyrrhenica</name>
    <dbReference type="NCBI Taxonomy" id="1690608"/>
    <lineage>
        <taxon>Eukaryota</taxon>
        <taxon>Fungi</taxon>
        <taxon>Dikarya</taxon>
        <taxon>Ascomycota</taxon>
        <taxon>Pezizomycotina</taxon>
        <taxon>Dothideomycetes</taxon>
        <taxon>Dothideomycetidae</taxon>
        <taxon>Mycosphaerellales</taxon>
        <taxon>Extremaceae</taxon>
        <taxon>Saxophila</taxon>
    </lineage>
</organism>
<sequence>MANPPPPSHETAPDPEEDDLDDLDDVLDSFASKPSTKSPPPASGPGRPPPPTASDSAIEDAPPDLPDLPADLQNSMSHLISELGENPEMQAQFEAMMAELVAAGQADTQEEAVQHVKSASESMPQMPEEVKQATAGSKAPGDKQGVSAKGEESFQDTIRRTMERMQASDSTAKTATASGGAEGGSDEEKMLMDLMKSLGTGEGGGAEGGEEDFNSMLMSMMAQLTNKEILYEPMKELDTKFPAWMREHEGKEAESEMKRYREQQRLVGEIVGRFEKEGYSDGDEGDREFIVERMQKMQSQGSPPPDLVGDMGAAQDALEGLEGGCPTQ</sequence>
<reference evidence="2 3" key="1">
    <citation type="submission" date="2023-08" db="EMBL/GenBank/DDBJ databases">
        <title>Black Yeasts Isolated from many extreme environments.</title>
        <authorList>
            <person name="Coleine C."/>
            <person name="Stajich J.E."/>
            <person name="Selbmann L."/>
        </authorList>
    </citation>
    <scope>NUCLEOTIDE SEQUENCE [LARGE SCALE GENOMIC DNA]</scope>
    <source>
        <strain evidence="2 3">CCFEE 5935</strain>
    </source>
</reference>
<evidence type="ECO:0000256" key="1">
    <source>
        <dbReference type="SAM" id="MobiDB-lite"/>
    </source>
</evidence>
<dbReference type="Gene3D" id="1.20.120.900">
    <property type="entry name" value="Pex19, mPTS binding domain"/>
    <property type="match status" value="1"/>
</dbReference>
<dbReference type="InterPro" id="IPR006708">
    <property type="entry name" value="Pex19"/>
</dbReference>
<dbReference type="RefSeq" id="XP_064660094.1">
    <property type="nucleotide sequence ID" value="XM_064801464.1"/>
</dbReference>
<evidence type="ECO:0000313" key="2">
    <source>
        <dbReference type="EMBL" id="KAK5171066.1"/>
    </source>
</evidence>
<dbReference type="PANTHER" id="PTHR12774:SF2">
    <property type="entry name" value="PEROXISOMAL BIOGENESIS FACTOR 19"/>
    <property type="match status" value="1"/>
</dbReference>
<feature type="region of interest" description="Disordered" evidence="1">
    <location>
        <begin position="132"/>
        <end position="187"/>
    </location>
</feature>
<feature type="region of interest" description="Disordered" evidence="1">
    <location>
        <begin position="295"/>
        <end position="328"/>
    </location>
</feature>
<dbReference type="PANTHER" id="PTHR12774">
    <property type="entry name" value="PEROXISOMAL BIOGENESIS FACTOR 19"/>
    <property type="match status" value="1"/>
</dbReference>
<evidence type="ECO:0000313" key="3">
    <source>
        <dbReference type="Proteomes" id="UP001337655"/>
    </source>
</evidence>
<dbReference type="Pfam" id="PF04614">
    <property type="entry name" value="Pex19"/>
    <property type="match status" value="1"/>
</dbReference>
<dbReference type="AlphaFoldDB" id="A0AAV9PCZ2"/>
<name>A0AAV9PCZ2_9PEZI</name>
<dbReference type="GO" id="GO:0033328">
    <property type="term" value="F:peroxisome membrane targeting sequence binding"/>
    <property type="evidence" value="ECO:0007669"/>
    <property type="project" value="TreeGrafter"/>
</dbReference>
<dbReference type="GeneID" id="89925556"/>
<protein>
    <submittedName>
        <fullName evidence="2">Peroxisome chaperone and import receptor</fullName>
    </submittedName>
</protein>
<accession>A0AAV9PCZ2</accession>
<dbReference type="EMBL" id="JAVRRT010000006">
    <property type="protein sequence ID" value="KAK5171066.1"/>
    <property type="molecule type" value="Genomic_DNA"/>
</dbReference>